<evidence type="ECO:0000313" key="11">
    <source>
        <dbReference type="EMBL" id="KAH7315992.1"/>
    </source>
</evidence>
<evidence type="ECO:0000256" key="9">
    <source>
        <dbReference type="SAM" id="SignalP"/>
    </source>
</evidence>
<feature type="domain" description="Partial AB-hydrolase lipase" evidence="10">
    <location>
        <begin position="44"/>
        <end position="94"/>
    </location>
</feature>
<dbReference type="Gene3D" id="3.40.50.1820">
    <property type="entry name" value="alpha/beta hydrolase"/>
    <property type="match status" value="1"/>
</dbReference>
<dbReference type="GO" id="GO:0016042">
    <property type="term" value="P:lipid catabolic process"/>
    <property type="evidence" value="ECO:0007669"/>
    <property type="project" value="UniProtKB-KW"/>
</dbReference>
<proteinExistence type="inferred from homology"/>
<dbReference type="PANTHER" id="PTHR11005">
    <property type="entry name" value="LYSOSOMAL ACID LIPASE-RELATED"/>
    <property type="match status" value="1"/>
</dbReference>
<evidence type="ECO:0000256" key="4">
    <source>
        <dbReference type="ARBA" id="ARBA00022963"/>
    </source>
</evidence>
<evidence type="ECO:0000256" key="6">
    <source>
        <dbReference type="ARBA" id="ARBA00023180"/>
    </source>
</evidence>
<organism evidence="11 12">
    <name type="scientific">Ceratopteris richardii</name>
    <name type="common">Triangle waterfern</name>
    <dbReference type="NCBI Taxonomy" id="49495"/>
    <lineage>
        <taxon>Eukaryota</taxon>
        <taxon>Viridiplantae</taxon>
        <taxon>Streptophyta</taxon>
        <taxon>Embryophyta</taxon>
        <taxon>Tracheophyta</taxon>
        <taxon>Polypodiopsida</taxon>
        <taxon>Polypodiidae</taxon>
        <taxon>Polypodiales</taxon>
        <taxon>Pteridineae</taxon>
        <taxon>Pteridaceae</taxon>
        <taxon>Parkerioideae</taxon>
        <taxon>Ceratopteris</taxon>
    </lineage>
</organism>
<evidence type="ECO:0000256" key="3">
    <source>
        <dbReference type="ARBA" id="ARBA00022801"/>
    </source>
</evidence>
<name>A0A8T2SEQ0_CERRI</name>
<keyword evidence="6" id="KW-0325">Glycoprotein</keyword>
<keyword evidence="5" id="KW-0443">Lipid metabolism</keyword>
<dbReference type="Pfam" id="PF04083">
    <property type="entry name" value="Abhydro_lipase"/>
    <property type="match status" value="1"/>
</dbReference>
<dbReference type="InterPro" id="IPR006693">
    <property type="entry name" value="AB_hydrolase_lipase"/>
</dbReference>
<accession>A0A8T2SEQ0</accession>
<dbReference type="PIRSF" id="PIRSF000862">
    <property type="entry name" value="Steryl_ester_lip"/>
    <property type="match status" value="1"/>
</dbReference>
<dbReference type="InterPro" id="IPR025483">
    <property type="entry name" value="Lipase_euk"/>
</dbReference>
<feature type="active site" description="Charge relay system" evidence="8">
    <location>
        <position position="368"/>
    </location>
</feature>
<dbReference type="Proteomes" id="UP000825935">
    <property type="component" value="Chromosome 21"/>
</dbReference>
<dbReference type="SUPFAM" id="SSF53474">
    <property type="entry name" value="alpha/beta-Hydrolases"/>
    <property type="match status" value="1"/>
</dbReference>
<feature type="active site" description="Nucleophile" evidence="8">
    <location>
        <position position="169"/>
    </location>
</feature>
<dbReference type="OMA" id="AYVSHAY"/>
<evidence type="ECO:0000256" key="7">
    <source>
        <dbReference type="PIRNR" id="PIRNR000862"/>
    </source>
</evidence>
<keyword evidence="4 7" id="KW-0442">Lipid degradation</keyword>
<gene>
    <name evidence="11" type="ORF">KP509_21G073400</name>
</gene>
<evidence type="ECO:0000313" key="12">
    <source>
        <dbReference type="Proteomes" id="UP000825935"/>
    </source>
</evidence>
<dbReference type="EMBL" id="CM035426">
    <property type="protein sequence ID" value="KAH7315992.1"/>
    <property type="molecule type" value="Genomic_DNA"/>
</dbReference>
<comment type="caution">
    <text evidence="11">The sequence shown here is derived from an EMBL/GenBank/DDBJ whole genome shotgun (WGS) entry which is preliminary data.</text>
</comment>
<feature type="chain" id="PRO_5035894859" description="Lipase" evidence="9">
    <location>
        <begin position="21"/>
        <end position="391"/>
    </location>
</feature>
<dbReference type="InterPro" id="IPR029058">
    <property type="entry name" value="AB_hydrolase_fold"/>
</dbReference>
<evidence type="ECO:0000256" key="1">
    <source>
        <dbReference type="ARBA" id="ARBA00010701"/>
    </source>
</evidence>
<feature type="active site" description="Charge relay system" evidence="8">
    <location>
        <position position="337"/>
    </location>
</feature>
<keyword evidence="2 9" id="KW-0732">Signal</keyword>
<evidence type="ECO:0000259" key="10">
    <source>
        <dbReference type="Pfam" id="PF04083"/>
    </source>
</evidence>
<evidence type="ECO:0000256" key="8">
    <source>
        <dbReference type="PIRSR" id="PIRSR000862-1"/>
    </source>
</evidence>
<dbReference type="FunFam" id="3.40.50.1820:FF:000057">
    <property type="entry name" value="Lipase"/>
    <property type="match status" value="1"/>
</dbReference>
<keyword evidence="3 7" id="KW-0378">Hydrolase</keyword>
<keyword evidence="12" id="KW-1185">Reference proteome</keyword>
<reference evidence="11" key="1">
    <citation type="submission" date="2021-08" db="EMBL/GenBank/DDBJ databases">
        <title>WGS assembly of Ceratopteris richardii.</title>
        <authorList>
            <person name="Marchant D.B."/>
            <person name="Chen G."/>
            <person name="Jenkins J."/>
            <person name="Shu S."/>
            <person name="Leebens-Mack J."/>
            <person name="Grimwood J."/>
            <person name="Schmutz J."/>
            <person name="Soltis P."/>
            <person name="Soltis D."/>
            <person name="Chen Z.-H."/>
        </authorList>
    </citation>
    <scope>NUCLEOTIDE SEQUENCE</scope>
    <source>
        <strain evidence="11">Whitten #5841</strain>
        <tissue evidence="11">Leaf</tissue>
    </source>
</reference>
<evidence type="ECO:0000256" key="2">
    <source>
        <dbReference type="ARBA" id="ARBA00022729"/>
    </source>
</evidence>
<dbReference type="OrthoDB" id="9974421at2759"/>
<dbReference type="GO" id="GO:0016788">
    <property type="term" value="F:hydrolase activity, acting on ester bonds"/>
    <property type="evidence" value="ECO:0007669"/>
    <property type="project" value="InterPro"/>
</dbReference>
<feature type="signal peptide" evidence="9">
    <location>
        <begin position="1"/>
        <end position="20"/>
    </location>
</feature>
<protein>
    <recommendedName>
        <fullName evidence="7">Lipase</fullName>
    </recommendedName>
</protein>
<dbReference type="AlphaFoldDB" id="A0A8T2SEQ0"/>
<comment type="similarity">
    <text evidence="1 7">Belongs to the AB hydrolase superfamily. Lipase family.</text>
</comment>
<evidence type="ECO:0000256" key="5">
    <source>
        <dbReference type="ARBA" id="ARBA00023098"/>
    </source>
</evidence>
<sequence length="391" mass="43755">MTLLAVAPLFFCLPTFFVGAIGPIKVDIQRSDGLCALLVNPVGGYNCAEYSVQTDDQFLIGVQRLAIARHASESKGPVLVLHGILLGGDVWFLNPPEESLGFMLADKGYDVWIGNTRTTRFSYGHTSYTKEDEGFWDWSVDELAKYDLPAMIGLVQNQTGLKPHFIGFSQGTQQAFAAFSEERLLDMVSKTVYMAPVAYVRNVHAPISQLAASAYIDRLFQALHIYEFSTSYRKKEVVDIICKPTALGCYRTFITAFTGNNCCLNFSRRTFVDSYETQPTATKNLVHLAQQYRKKNFAKYDYGFLGNLLRYGRFTPPAYDMSKVPTNNAIFIHGGADALSDTQDVLDLFALLPDGGRYKVSFLPEYAHLDFVLGTNANRLVYKQILDFLDS</sequence>